<dbReference type="PANTHER" id="PTHR44757">
    <property type="entry name" value="DIGUANYLATE CYCLASE DGCP"/>
    <property type="match status" value="1"/>
</dbReference>
<evidence type="ECO:0008006" key="7">
    <source>
        <dbReference type="Google" id="ProtNLM"/>
    </source>
</evidence>
<dbReference type="SMART" id="SM00091">
    <property type="entry name" value="PAS"/>
    <property type="match status" value="2"/>
</dbReference>
<dbReference type="NCBIfam" id="TIGR00229">
    <property type="entry name" value="sensory_box"/>
    <property type="match status" value="2"/>
</dbReference>
<dbReference type="CDD" id="cd01948">
    <property type="entry name" value="EAL"/>
    <property type="match status" value="1"/>
</dbReference>
<proteinExistence type="predicted"/>
<dbReference type="PROSITE" id="PS50113">
    <property type="entry name" value="PAC"/>
    <property type="match status" value="2"/>
</dbReference>
<organism evidence="5 6">
    <name type="scientific">Marinobacterium maritimum</name>
    <dbReference type="NCBI Taxonomy" id="500162"/>
    <lineage>
        <taxon>Bacteria</taxon>
        <taxon>Pseudomonadati</taxon>
        <taxon>Pseudomonadota</taxon>
        <taxon>Gammaproteobacteria</taxon>
        <taxon>Oceanospirillales</taxon>
        <taxon>Oceanospirillaceae</taxon>
        <taxon>Marinobacterium</taxon>
    </lineage>
</organism>
<dbReference type="InterPro" id="IPR013767">
    <property type="entry name" value="PAS_fold"/>
</dbReference>
<feature type="domain" description="PAC" evidence="2">
    <location>
        <begin position="210"/>
        <end position="264"/>
    </location>
</feature>
<feature type="domain" description="PAS" evidence="1">
    <location>
        <begin position="15"/>
        <end position="63"/>
    </location>
</feature>
<dbReference type="Gene3D" id="3.30.70.270">
    <property type="match status" value="1"/>
</dbReference>
<evidence type="ECO:0000313" key="5">
    <source>
        <dbReference type="EMBL" id="GAA0691924.1"/>
    </source>
</evidence>
<comment type="caution">
    <text evidence="5">The sequence shown here is derived from an EMBL/GenBank/DDBJ whole genome shotgun (WGS) entry which is preliminary data.</text>
</comment>
<reference evidence="6" key="1">
    <citation type="journal article" date="2019" name="Int. J. Syst. Evol. Microbiol.">
        <title>The Global Catalogue of Microorganisms (GCM) 10K type strain sequencing project: providing services to taxonomists for standard genome sequencing and annotation.</title>
        <authorList>
            <consortium name="The Broad Institute Genomics Platform"/>
            <consortium name="The Broad Institute Genome Sequencing Center for Infectious Disease"/>
            <person name="Wu L."/>
            <person name="Ma J."/>
        </authorList>
    </citation>
    <scope>NUCLEOTIDE SEQUENCE [LARGE SCALE GENOMIC DNA]</scope>
    <source>
        <strain evidence="6">JCM 15134</strain>
    </source>
</reference>
<dbReference type="CDD" id="cd00130">
    <property type="entry name" value="PAS"/>
    <property type="match status" value="2"/>
</dbReference>
<sequence>MPPELSAISSDPLERLRFMQVSLDHLTDLVVVTDAAPDPTITYVNQAVVERTGFSRQELIGQNPRIFQGIDSCPEAIACMRAAIHRREPVRVELVNYTRDGRPYWVDLHITPVRDEAGVVTHFVSTQSDVTERKQTERELLLFRQAIDQSPSSVIITNRLGHITYVNSGFEANSGYTREEALGLKPGFRAWQPRSEESKRAFWACLLEGHAWRGEFVNRHKDGHRKVKRAMVSPVQAPNGEITHFLSVEQDVSAEKRAQEQLEFLAFHDPVTELPNRRKLVSQLSSVMAQATSGGRTVLIMMDLDGFKRINDAYGHIHGDRLLHAVGRLLLKSLCHPAELVVHLGSSEFCLLWQLENQAEEEELRRRLDGLQQLLSRPFKLDWQTISMTACMGVVWIDSTAETVTSVQRRADLALNRAKQDGPGSYAFFEPELDEAARRRVVLEEGLRLAILRDELSVAVQAQWTPERQLKAGEVLVRWLKGPDGVPVSPAEFIPVAESSGLIKPLTLLVFNKALEAAAELQAMGLDVPLSINFSTELFRDEALINGVLELLDDSGVAADRVMLEITESLLIDTQPWVQANMARLSARGLRFSLDDFGTGYSNLAYLKRMHLSELKIDKRFVDNLPDDDDNRTIVRSILSIARQMKLRVVAEGVETPEQARFLAEHGCDLLQGYLLHCPEAADEWLLSLRRKKSEKK</sequence>
<dbReference type="SUPFAM" id="SSF141868">
    <property type="entry name" value="EAL domain-like"/>
    <property type="match status" value="1"/>
</dbReference>
<accession>A0ABP3TCY8</accession>
<dbReference type="SMART" id="SM00086">
    <property type="entry name" value="PAC"/>
    <property type="match status" value="2"/>
</dbReference>
<feature type="domain" description="PAC" evidence="2">
    <location>
        <begin position="88"/>
        <end position="142"/>
    </location>
</feature>
<dbReference type="InterPro" id="IPR052155">
    <property type="entry name" value="Biofilm_reg_signaling"/>
</dbReference>
<dbReference type="PROSITE" id="PS50883">
    <property type="entry name" value="EAL"/>
    <property type="match status" value="1"/>
</dbReference>
<feature type="domain" description="EAL" evidence="3">
    <location>
        <begin position="440"/>
        <end position="693"/>
    </location>
</feature>
<dbReference type="InterPro" id="IPR001610">
    <property type="entry name" value="PAC"/>
</dbReference>
<dbReference type="RefSeq" id="WP_343805192.1">
    <property type="nucleotide sequence ID" value="NZ_BAAAET010000002.1"/>
</dbReference>
<dbReference type="SMART" id="SM00267">
    <property type="entry name" value="GGDEF"/>
    <property type="match status" value="1"/>
</dbReference>
<evidence type="ECO:0000259" key="3">
    <source>
        <dbReference type="PROSITE" id="PS50883"/>
    </source>
</evidence>
<evidence type="ECO:0000259" key="1">
    <source>
        <dbReference type="PROSITE" id="PS50112"/>
    </source>
</evidence>
<name>A0ABP3TCY8_9GAMM</name>
<evidence type="ECO:0000313" key="6">
    <source>
        <dbReference type="Proteomes" id="UP001499915"/>
    </source>
</evidence>
<dbReference type="PANTHER" id="PTHR44757:SF2">
    <property type="entry name" value="BIOFILM ARCHITECTURE MAINTENANCE PROTEIN MBAA"/>
    <property type="match status" value="1"/>
</dbReference>
<dbReference type="CDD" id="cd01949">
    <property type="entry name" value="GGDEF"/>
    <property type="match status" value="1"/>
</dbReference>
<feature type="domain" description="PAS" evidence="1">
    <location>
        <begin position="139"/>
        <end position="183"/>
    </location>
</feature>
<dbReference type="SUPFAM" id="SSF55073">
    <property type="entry name" value="Nucleotide cyclase"/>
    <property type="match status" value="1"/>
</dbReference>
<dbReference type="InterPro" id="IPR001633">
    <property type="entry name" value="EAL_dom"/>
</dbReference>
<dbReference type="Pfam" id="PF13426">
    <property type="entry name" value="PAS_9"/>
    <property type="match status" value="1"/>
</dbReference>
<protein>
    <recommendedName>
        <fullName evidence="7">PAS domain S-box-containing protein/diguanylate cyclase (GGDEF) domain-containing protein</fullName>
    </recommendedName>
</protein>
<dbReference type="InterPro" id="IPR000700">
    <property type="entry name" value="PAS-assoc_C"/>
</dbReference>
<evidence type="ECO:0000259" key="2">
    <source>
        <dbReference type="PROSITE" id="PS50113"/>
    </source>
</evidence>
<dbReference type="InterPro" id="IPR029787">
    <property type="entry name" value="Nucleotide_cyclase"/>
</dbReference>
<dbReference type="Pfam" id="PF00990">
    <property type="entry name" value="GGDEF"/>
    <property type="match status" value="1"/>
</dbReference>
<dbReference type="Gene3D" id="3.20.20.450">
    <property type="entry name" value="EAL domain"/>
    <property type="match status" value="1"/>
</dbReference>
<dbReference type="NCBIfam" id="TIGR00254">
    <property type="entry name" value="GGDEF"/>
    <property type="match status" value="1"/>
</dbReference>
<feature type="domain" description="GGDEF" evidence="4">
    <location>
        <begin position="295"/>
        <end position="431"/>
    </location>
</feature>
<dbReference type="Gene3D" id="3.30.450.20">
    <property type="entry name" value="PAS domain"/>
    <property type="match status" value="2"/>
</dbReference>
<dbReference type="SMART" id="SM00052">
    <property type="entry name" value="EAL"/>
    <property type="match status" value="1"/>
</dbReference>
<evidence type="ECO:0000259" key="4">
    <source>
        <dbReference type="PROSITE" id="PS50887"/>
    </source>
</evidence>
<dbReference type="InterPro" id="IPR035919">
    <property type="entry name" value="EAL_sf"/>
</dbReference>
<dbReference type="InterPro" id="IPR000160">
    <property type="entry name" value="GGDEF_dom"/>
</dbReference>
<dbReference type="Pfam" id="PF00989">
    <property type="entry name" value="PAS"/>
    <property type="match status" value="1"/>
</dbReference>
<dbReference type="Pfam" id="PF00563">
    <property type="entry name" value="EAL"/>
    <property type="match status" value="1"/>
</dbReference>
<dbReference type="InterPro" id="IPR000014">
    <property type="entry name" value="PAS"/>
</dbReference>
<dbReference type="InterPro" id="IPR035965">
    <property type="entry name" value="PAS-like_dom_sf"/>
</dbReference>
<dbReference type="InterPro" id="IPR043128">
    <property type="entry name" value="Rev_trsase/Diguanyl_cyclase"/>
</dbReference>
<dbReference type="SUPFAM" id="SSF55785">
    <property type="entry name" value="PYP-like sensor domain (PAS domain)"/>
    <property type="match status" value="2"/>
</dbReference>
<keyword evidence="6" id="KW-1185">Reference proteome</keyword>
<dbReference type="Proteomes" id="UP001499915">
    <property type="component" value="Unassembled WGS sequence"/>
</dbReference>
<gene>
    <name evidence="5" type="ORF">GCM10009104_18670</name>
</gene>
<dbReference type="PROSITE" id="PS50112">
    <property type="entry name" value="PAS"/>
    <property type="match status" value="2"/>
</dbReference>
<dbReference type="PROSITE" id="PS50887">
    <property type="entry name" value="GGDEF"/>
    <property type="match status" value="1"/>
</dbReference>
<dbReference type="EMBL" id="BAAAET010000002">
    <property type="protein sequence ID" value="GAA0691924.1"/>
    <property type="molecule type" value="Genomic_DNA"/>
</dbReference>